<evidence type="ECO:0000313" key="2">
    <source>
        <dbReference type="Proteomes" id="UP000001318"/>
    </source>
</evidence>
<geneLocation type="plasmid" evidence="1 2">
    <name>pCSL1</name>
</geneLocation>
<name>B0RJD5_CLASE</name>
<keyword evidence="2" id="KW-1185">Reference proteome</keyword>
<sequence length="565" mass="61935">MDPSSPMRRAMTPAPPPAALCVNATVSSPSTQAEYFDETSLRRDGHASPLCLTKCHTCHMDRQNVLPRFPDSPTDLSQLRADPVSIHVAPWFFGGVPDDMSTFVAWDLTRTGDAYMGRTIESVNGTKPNLVRTSRLGLAADLSDPRGYDRVAERLRYHDDITQNRGSWELARQLQKGISERYPKEVAHALAIFRVLVSGAEAASDLPMVITSATEGLRASNFHHAALFLVESTDRLSRRYGVARAMLHTGDHAPEPDAKEVDFSSSIRLMEDVNVGLSAYLEPLVTSLSPHIWATTAPRPGGVIVFIFGIAISAKPILDLDLLALSERPAGVKAFMGLDAIPPTAYPAALRWWTKQLDIVFSHLTQPANYVLDGQYHAPSAVERMLAFEQLCRSVQVIGSSRDGHARRLALFHTLDSLGGLNKTLTRDRATTLSKMQAVLADLETRLPFDIQAVLLPRAHAAVAALQDVQNGFFMVSRIRGNEILLPDKHGGESLVPLATAAREWLTVLRNSQHGMDKAPTPRTRALLSAHTGDLSPRIADLAWLSLLEILARPDLLVRAPRASH</sequence>
<dbReference type="eggNOG" id="ENOG50349EC">
    <property type="taxonomic scope" value="Bacteria"/>
</dbReference>
<proteinExistence type="predicted"/>
<dbReference type="HOGENOM" id="CLU_482098_0_0_11"/>
<dbReference type="AlphaFoldDB" id="B0RJD5"/>
<dbReference type="KEGG" id="cms:pCSL0082"/>
<keyword evidence="1" id="KW-0614">Plasmid</keyword>
<reference evidence="1 2" key="1">
    <citation type="journal article" date="2008" name="J. Bacteriol.">
        <title>Genome of the actinomycete plant pathogen Clavibacter michiganensis subsp. sepedonicus suggests recent niche adaptation.</title>
        <authorList>
            <person name="Bentley S.D."/>
            <person name="Corton C."/>
            <person name="Brown S.E."/>
            <person name="Barron A."/>
            <person name="Clark L."/>
            <person name="Doggett J."/>
            <person name="Harris B."/>
            <person name="Ormond D."/>
            <person name="Quail M.A."/>
            <person name="May G."/>
            <person name="Francis D."/>
            <person name="Knudson D."/>
            <person name="Parkhill J."/>
            <person name="Ishimaru C.A."/>
        </authorList>
    </citation>
    <scope>NUCLEOTIDE SEQUENCE [LARGE SCALE GENOMIC DNA]</scope>
    <source>
        <strain evidence="2">ATCC 33113 / DSM 20744 / JCM 9667 / LMG 2889 / ICMP 2535 / C-1</strain>
    </source>
</reference>
<dbReference type="Proteomes" id="UP000001318">
    <property type="component" value="Plasmid pCSL1"/>
</dbReference>
<gene>
    <name evidence="1" type="ordered locus">pCSL0082</name>
</gene>
<evidence type="ECO:0000313" key="1">
    <source>
        <dbReference type="EMBL" id="CAQ03325.1"/>
    </source>
</evidence>
<dbReference type="EMBL" id="AM849036">
    <property type="protein sequence ID" value="CAQ03325.1"/>
    <property type="molecule type" value="Genomic_DNA"/>
</dbReference>
<protein>
    <submittedName>
        <fullName evidence="1">Uncharacterized protein</fullName>
    </submittedName>
</protein>
<organism evidence="1 2">
    <name type="scientific">Clavibacter sepedonicus</name>
    <name type="common">Clavibacter michiganensis subsp. sepedonicus</name>
    <dbReference type="NCBI Taxonomy" id="31964"/>
    <lineage>
        <taxon>Bacteria</taxon>
        <taxon>Bacillati</taxon>
        <taxon>Actinomycetota</taxon>
        <taxon>Actinomycetes</taxon>
        <taxon>Micrococcales</taxon>
        <taxon>Microbacteriaceae</taxon>
        <taxon>Clavibacter</taxon>
    </lineage>
</organism>
<accession>B0RJD5</accession>